<organism evidence="9 10">
    <name type="scientific">Diploptera punctata</name>
    <name type="common">Pacific beetle cockroach</name>
    <dbReference type="NCBI Taxonomy" id="6984"/>
    <lineage>
        <taxon>Eukaryota</taxon>
        <taxon>Metazoa</taxon>
        <taxon>Ecdysozoa</taxon>
        <taxon>Arthropoda</taxon>
        <taxon>Hexapoda</taxon>
        <taxon>Insecta</taxon>
        <taxon>Pterygota</taxon>
        <taxon>Neoptera</taxon>
        <taxon>Polyneoptera</taxon>
        <taxon>Dictyoptera</taxon>
        <taxon>Blattodea</taxon>
        <taxon>Blaberoidea</taxon>
        <taxon>Blaberidae</taxon>
        <taxon>Diplopterinae</taxon>
        <taxon>Diploptera</taxon>
    </lineage>
</organism>
<feature type="domain" description="UBA" evidence="7">
    <location>
        <begin position="153"/>
        <end position="194"/>
    </location>
</feature>
<evidence type="ECO:0000256" key="6">
    <source>
        <dbReference type="SAM" id="MobiDB-lite"/>
    </source>
</evidence>
<dbReference type="SMART" id="SM00165">
    <property type="entry name" value="UBA"/>
    <property type="match status" value="2"/>
</dbReference>
<dbReference type="InterPro" id="IPR000626">
    <property type="entry name" value="Ubiquitin-like_dom"/>
</dbReference>
<dbReference type="InterPro" id="IPR029071">
    <property type="entry name" value="Ubiquitin-like_domsf"/>
</dbReference>
<dbReference type="Pfam" id="PF00627">
    <property type="entry name" value="UBA"/>
    <property type="match status" value="2"/>
</dbReference>
<feature type="region of interest" description="Disordered" evidence="6">
    <location>
        <begin position="292"/>
        <end position="333"/>
    </location>
</feature>
<comment type="similarity">
    <text evidence="5">Belongs to the RAD23 family.</text>
</comment>
<dbReference type="InterPro" id="IPR015940">
    <property type="entry name" value="UBA"/>
</dbReference>
<dbReference type="Pfam" id="PF00240">
    <property type="entry name" value="ubiquitin"/>
    <property type="match status" value="1"/>
</dbReference>
<dbReference type="GO" id="GO:0003684">
    <property type="term" value="F:damaged DNA binding"/>
    <property type="evidence" value="ECO:0007669"/>
    <property type="project" value="UniProtKB-UniRule"/>
</dbReference>
<gene>
    <name evidence="9" type="ORF">L9F63_022213</name>
</gene>
<evidence type="ECO:0000313" key="10">
    <source>
        <dbReference type="Proteomes" id="UP001233999"/>
    </source>
</evidence>
<dbReference type="InterPro" id="IPR004806">
    <property type="entry name" value="Rad23"/>
</dbReference>
<name>A0AAD7ZN35_DIPPU</name>
<dbReference type="GO" id="GO:0031593">
    <property type="term" value="F:polyubiquitin modification-dependent protein binding"/>
    <property type="evidence" value="ECO:0007669"/>
    <property type="project" value="UniProtKB-UniRule"/>
</dbReference>
<feature type="domain" description="Ubiquitin-like" evidence="8">
    <location>
        <begin position="1"/>
        <end position="78"/>
    </location>
</feature>
<evidence type="ECO:0000256" key="4">
    <source>
        <dbReference type="ARBA" id="ARBA00023242"/>
    </source>
</evidence>
<keyword evidence="3 5" id="KW-0234">DNA repair</keyword>
<dbReference type="FunFam" id="3.10.20.90:FF:000254">
    <property type="entry name" value="UV excision repair protein Rad23"/>
    <property type="match status" value="1"/>
</dbReference>
<feature type="compositionally biased region" description="Basic and acidic residues" evidence="6">
    <location>
        <begin position="101"/>
        <end position="113"/>
    </location>
</feature>
<evidence type="ECO:0000259" key="8">
    <source>
        <dbReference type="PROSITE" id="PS50053"/>
    </source>
</evidence>
<protein>
    <recommendedName>
        <fullName evidence="5">UV excision repair protein RAD23</fullName>
    </recommendedName>
</protein>
<dbReference type="CDD" id="cd14380">
    <property type="entry name" value="UBA2_Rad23"/>
    <property type="match status" value="1"/>
</dbReference>
<dbReference type="CDD" id="cd14378">
    <property type="entry name" value="UBA1_Rhp23p_like"/>
    <property type="match status" value="1"/>
</dbReference>
<dbReference type="CDD" id="cd01805">
    <property type="entry name" value="Ubl_Rad23"/>
    <property type="match status" value="1"/>
</dbReference>
<dbReference type="FunFam" id="1.10.8.10:FF:000003">
    <property type="entry name" value="UV excision repair protein RAD23 homolog"/>
    <property type="match status" value="1"/>
</dbReference>
<evidence type="ECO:0000259" key="7">
    <source>
        <dbReference type="PROSITE" id="PS50030"/>
    </source>
</evidence>
<dbReference type="AlphaFoldDB" id="A0AAD7ZN35"/>
<dbReference type="GO" id="GO:0005829">
    <property type="term" value="C:cytosol"/>
    <property type="evidence" value="ECO:0007669"/>
    <property type="project" value="TreeGrafter"/>
</dbReference>
<dbReference type="SUPFAM" id="SSF54236">
    <property type="entry name" value="Ubiquitin-like"/>
    <property type="match status" value="1"/>
</dbReference>
<evidence type="ECO:0000313" key="9">
    <source>
        <dbReference type="EMBL" id="KAJ9583447.1"/>
    </source>
</evidence>
<dbReference type="SMART" id="SM00213">
    <property type="entry name" value="UBQ"/>
    <property type="match status" value="1"/>
</dbReference>
<dbReference type="InterPro" id="IPR036353">
    <property type="entry name" value="XPC-bd_sf"/>
</dbReference>
<dbReference type="InterPro" id="IPR009060">
    <property type="entry name" value="UBA-like_sf"/>
</dbReference>
<comment type="subcellular location">
    <subcellularLocation>
        <location evidence="5">Nucleus</location>
    </subcellularLocation>
    <subcellularLocation>
        <location evidence="5">Cytoplasm</location>
    </subcellularLocation>
</comment>
<keyword evidence="10" id="KW-1185">Reference proteome</keyword>
<accession>A0AAD7ZN35</accession>
<dbReference type="InterPro" id="IPR015360">
    <property type="entry name" value="XPC-bd"/>
</dbReference>
<dbReference type="PANTHER" id="PTHR10621:SF0">
    <property type="entry name" value="UV EXCISION REPAIR PROTEIN RAD23"/>
    <property type="match status" value="1"/>
</dbReference>
<sequence>MLITLKTLQQQTFQVEIDESETVKKLKEKIQAEKGKDYPVENQRLIYAGKILLDDNALSEYKIDEKKFVVVMVAKPKVAAAAAPPQEGSTAAAATATPIREQGDGAAKQEDKPQQQQQSQPQPQSQQPASAPSSVPPTRENPQEAAESTLLMGEDYNRMVQNIMDMGYERAQVEQALHASFNNPDRAVEYLLTGIPAEVFDDPQENTAAENVSGGGTAPGSDVSCRKFSELISINTAFLRAQPPFQQMRQVIQQKPQLLNPVLQQIGQTNPALLQLISQNQEAFVRMLNEPAAPGSEGGGGGGNIGRGSVGGGIGGGGQNIPPVANNPPLGTGGTAMIQVTPQDREAIERLKALGFPEDLVIQAYFACERNENMAANFLLSSNLEDD</sequence>
<proteinExistence type="inferred from homology"/>
<dbReference type="PANTHER" id="PTHR10621">
    <property type="entry name" value="UV EXCISION REPAIR PROTEIN RAD23"/>
    <property type="match status" value="1"/>
</dbReference>
<feature type="domain" description="UBA" evidence="7">
    <location>
        <begin position="342"/>
        <end position="382"/>
    </location>
</feature>
<dbReference type="FunFam" id="1.10.10.540:FF:000001">
    <property type="entry name" value="UV excision repair protein RAD23 B"/>
    <property type="match status" value="1"/>
</dbReference>
<dbReference type="PRINTS" id="PR01839">
    <property type="entry name" value="RAD23PROTEIN"/>
</dbReference>
<dbReference type="PROSITE" id="PS50053">
    <property type="entry name" value="UBIQUITIN_2"/>
    <property type="match status" value="1"/>
</dbReference>
<reference evidence="9" key="1">
    <citation type="journal article" date="2023" name="IScience">
        <title>Live-bearing cockroach genome reveals convergent evolutionary mechanisms linked to viviparity in insects and beyond.</title>
        <authorList>
            <person name="Fouks B."/>
            <person name="Harrison M.C."/>
            <person name="Mikhailova A.A."/>
            <person name="Marchal E."/>
            <person name="English S."/>
            <person name="Carruthers M."/>
            <person name="Jennings E.C."/>
            <person name="Chiamaka E.L."/>
            <person name="Frigard R.A."/>
            <person name="Pippel M."/>
            <person name="Attardo G.M."/>
            <person name="Benoit J.B."/>
            <person name="Bornberg-Bauer E."/>
            <person name="Tobe S.S."/>
        </authorList>
    </citation>
    <scope>NUCLEOTIDE SEQUENCE</scope>
    <source>
        <strain evidence="9">Stay&amp;Tobe</strain>
    </source>
</reference>
<dbReference type="Proteomes" id="UP001233999">
    <property type="component" value="Unassembled WGS sequence"/>
</dbReference>
<dbReference type="GO" id="GO:0043161">
    <property type="term" value="P:proteasome-mediated ubiquitin-dependent protein catabolic process"/>
    <property type="evidence" value="ECO:0007669"/>
    <property type="project" value="UniProtKB-UniRule"/>
</dbReference>
<evidence type="ECO:0000256" key="1">
    <source>
        <dbReference type="ARBA" id="ARBA00022737"/>
    </source>
</evidence>
<dbReference type="EMBL" id="JASPKZ010007595">
    <property type="protein sequence ID" value="KAJ9583447.1"/>
    <property type="molecule type" value="Genomic_DNA"/>
</dbReference>
<evidence type="ECO:0000256" key="3">
    <source>
        <dbReference type="ARBA" id="ARBA00023204"/>
    </source>
</evidence>
<feature type="region of interest" description="Disordered" evidence="6">
    <location>
        <begin position="101"/>
        <end position="153"/>
    </location>
</feature>
<dbReference type="SUPFAM" id="SSF46934">
    <property type="entry name" value="UBA-like"/>
    <property type="match status" value="2"/>
</dbReference>
<keyword evidence="5" id="KW-0963">Cytoplasm</keyword>
<dbReference type="SUPFAM" id="SSF101238">
    <property type="entry name" value="XPC-binding domain"/>
    <property type="match status" value="1"/>
</dbReference>
<dbReference type="GO" id="GO:0043130">
    <property type="term" value="F:ubiquitin binding"/>
    <property type="evidence" value="ECO:0007669"/>
    <property type="project" value="UniProtKB-UniRule"/>
</dbReference>
<comment type="caution">
    <text evidence="9">The sequence shown here is derived from an EMBL/GenBank/DDBJ whole genome shotgun (WGS) entry which is preliminary data.</text>
</comment>
<dbReference type="GO" id="GO:0005654">
    <property type="term" value="C:nucleoplasm"/>
    <property type="evidence" value="ECO:0007669"/>
    <property type="project" value="TreeGrafter"/>
</dbReference>
<reference evidence="9" key="2">
    <citation type="submission" date="2023-05" db="EMBL/GenBank/DDBJ databases">
        <authorList>
            <person name="Fouks B."/>
        </authorList>
    </citation>
    <scope>NUCLEOTIDE SEQUENCE</scope>
    <source>
        <strain evidence="9">Stay&amp;Tobe</strain>
        <tissue evidence="9">Testes</tissue>
    </source>
</reference>
<dbReference type="Gene3D" id="3.10.20.90">
    <property type="entry name" value="Phosphatidylinositol 3-kinase Catalytic Subunit, Chain A, domain 1"/>
    <property type="match status" value="1"/>
</dbReference>
<keyword evidence="2 5" id="KW-0227">DNA damage</keyword>
<dbReference type="GO" id="GO:0070628">
    <property type="term" value="F:proteasome binding"/>
    <property type="evidence" value="ECO:0007669"/>
    <property type="project" value="TreeGrafter"/>
</dbReference>
<feature type="compositionally biased region" description="Gly residues" evidence="6">
    <location>
        <begin position="296"/>
        <end position="319"/>
    </location>
</feature>
<dbReference type="Pfam" id="PF09280">
    <property type="entry name" value="XPC-binding"/>
    <property type="match status" value="1"/>
</dbReference>
<dbReference type="Gene3D" id="1.10.8.10">
    <property type="entry name" value="DNA helicase RuvA subunit, C-terminal domain"/>
    <property type="match status" value="2"/>
</dbReference>
<keyword evidence="4 5" id="KW-0539">Nucleus</keyword>
<dbReference type="PROSITE" id="PS50030">
    <property type="entry name" value="UBA"/>
    <property type="match status" value="2"/>
</dbReference>
<evidence type="ECO:0000256" key="2">
    <source>
        <dbReference type="ARBA" id="ARBA00022763"/>
    </source>
</evidence>
<dbReference type="Gene3D" id="1.10.10.540">
    <property type="entry name" value="XPC-binding domain"/>
    <property type="match status" value="1"/>
</dbReference>
<dbReference type="NCBIfam" id="TIGR00601">
    <property type="entry name" value="rad23"/>
    <property type="match status" value="1"/>
</dbReference>
<keyword evidence="1" id="KW-0677">Repeat</keyword>
<comment type="function">
    <text evidence="5">Multiubiquitin chain receptor involved in modulation of proteasomal degradation. Involved in nucleotide excision repair.</text>
</comment>
<evidence type="ECO:0000256" key="5">
    <source>
        <dbReference type="RuleBase" id="RU367049"/>
    </source>
</evidence>
<dbReference type="GO" id="GO:0006289">
    <property type="term" value="P:nucleotide-excision repair"/>
    <property type="evidence" value="ECO:0007669"/>
    <property type="project" value="UniProtKB-UniRule"/>
</dbReference>
<feature type="compositionally biased region" description="Low complexity" evidence="6">
    <location>
        <begin position="114"/>
        <end position="133"/>
    </location>
</feature>
<dbReference type="FunFam" id="1.10.8.10:FF:000002">
    <property type="entry name" value="UV excision repair protein RAD23 homolog"/>
    <property type="match status" value="1"/>
</dbReference>